<protein>
    <submittedName>
        <fullName evidence="2">Uncharacterized protein</fullName>
    </submittedName>
</protein>
<dbReference type="EMBL" id="ML119105">
    <property type="protein sequence ID" value="RPB17742.1"/>
    <property type="molecule type" value="Genomic_DNA"/>
</dbReference>
<dbReference type="AlphaFoldDB" id="A0A3N4L8D2"/>
<gene>
    <name evidence="2" type="ORF">P167DRAFT_569477</name>
</gene>
<evidence type="ECO:0000313" key="2">
    <source>
        <dbReference type="EMBL" id="RPB17742.1"/>
    </source>
</evidence>
<evidence type="ECO:0000313" key="3">
    <source>
        <dbReference type="Proteomes" id="UP000277580"/>
    </source>
</evidence>
<sequence length="209" mass="23255">MNSYKQDQWLSYKERSTQRHVYAGFSCGARDPDWDFVDQQVLKELRPESANTGYKLSSSENPMPLLNDNGGMDEDDDYSSYDDDCVYPYHGGRMLQTPAETQVPECELGSSPEGSVVEDEMIDVSGGDERFAPVVVQHDGDDMMMEMELEMHMSAAAAAAAAAPSGGVSKRKRWADDEEENVQQQQQQTPFAAWGAFPQPGAKRVRVRG</sequence>
<accession>A0A3N4L8D2</accession>
<organism evidence="2 3">
    <name type="scientific">Morchella conica CCBAS932</name>
    <dbReference type="NCBI Taxonomy" id="1392247"/>
    <lineage>
        <taxon>Eukaryota</taxon>
        <taxon>Fungi</taxon>
        <taxon>Dikarya</taxon>
        <taxon>Ascomycota</taxon>
        <taxon>Pezizomycotina</taxon>
        <taxon>Pezizomycetes</taxon>
        <taxon>Pezizales</taxon>
        <taxon>Morchellaceae</taxon>
        <taxon>Morchella</taxon>
    </lineage>
</organism>
<feature type="region of interest" description="Disordered" evidence="1">
    <location>
        <begin position="158"/>
        <end position="209"/>
    </location>
</feature>
<dbReference type="InParanoid" id="A0A3N4L8D2"/>
<keyword evidence="3" id="KW-1185">Reference proteome</keyword>
<dbReference type="OrthoDB" id="5362005at2759"/>
<reference evidence="2 3" key="1">
    <citation type="journal article" date="2018" name="Nat. Ecol. Evol.">
        <title>Pezizomycetes genomes reveal the molecular basis of ectomycorrhizal truffle lifestyle.</title>
        <authorList>
            <person name="Murat C."/>
            <person name="Payen T."/>
            <person name="Noel B."/>
            <person name="Kuo A."/>
            <person name="Morin E."/>
            <person name="Chen J."/>
            <person name="Kohler A."/>
            <person name="Krizsan K."/>
            <person name="Balestrini R."/>
            <person name="Da Silva C."/>
            <person name="Montanini B."/>
            <person name="Hainaut M."/>
            <person name="Levati E."/>
            <person name="Barry K.W."/>
            <person name="Belfiori B."/>
            <person name="Cichocki N."/>
            <person name="Clum A."/>
            <person name="Dockter R.B."/>
            <person name="Fauchery L."/>
            <person name="Guy J."/>
            <person name="Iotti M."/>
            <person name="Le Tacon F."/>
            <person name="Lindquist E.A."/>
            <person name="Lipzen A."/>
            <person name="Malagnac F."/>
            <person name="Mello A."/>
            <person name="Molinier V."/>
            <person name="Miyauchi S."/>
            <person name="Poulain J."/>
            <person name="Riccioni C."/>
            <person name="Rubini A."/>
            <person name="Sitrit Y."/>
            <person name="Splivallo R."/>
            <person name="Traeger S."/>
            <person name="Wang M."/>
            <person name="Zifcakova L."/>
            <person name="Wipf D."/>
            <person name="Zambonelli A."/>
            <person name="Paolocci F."/>
            <person name="Nowrousian M."/>
            <person name="Ottonello S."/>
            <person name="Baldrian P."/>
            <person name="Spatafora J.W."/>
            <person name="Henrissat B."/>
            <person name="Nagy L.G."/>
            <person name="Aury J.M."/>
            <person name="Wincker P."/>
            <person name="Grigoriev I.V."/>
            <person name="Bonfante P."/>
            <person name="Martin F.M."/>
        </authorList>
    </citation>
    <scope>NUCLEOTIDE SEQUENCE [LARGE SCALE GENOMIC DNA]</scope>
    <source>
        <strain evidence="2 3">CCBAS932</strain>
    </source>
</reference>
<evidence type="ECO:0000256" key="1">
    <source>
        <dbReference type="SAM" id="MobiDB-lite"/>
    </source>
</evidence>
<name>A0A3N4L8D2_9PEZI</name>
<dbReference type="Proteomes" id="UP000277580">
    <property type="component" value="Unassembled WGS sequence"/>
</dbReference>
<proteinExistence type="predicted"/>